<dbReference type="EMBL" id="OX459938">
    <property type="protein sequence ID" value="CAI9160343.1"/>
    <property type="molecule type" value="Genomic_DNA"/>
</dbReference>
<gene>
    <name evidence="2" type="ORF">MRATA1EN1_LOCUS9305</name>
</gene>
<feature type="compositionally biased region" description="Basic and acidic residues" evidence="1">
    <location>
        <begin position="95"/>
        <end position="117"/>
    </location>
</feature>
<proteinExistence type="predicted"/>
<evidence type="ECO:0000256" key="1">
    <source>
        <dbReference type="SAM" id="MobiDB-lite"/>
    </source>
</evidence>
<evidence type="ECO:0000313" key="3">
    <source>
        <dbReference type="Proteomes" id="UP001176941"/>
    </source>
</evidence>
<accession>A0ABN8YFJ1</accession>
<name>A0ABN8YFJ1_RANTA</name>
<keyword evidence="3" id="KW-1185">Reference proteome</keyword>
<organism evidence="2 3">
    <name type="scientific">Rangifer tarandus platyrhynchus</name>
    <name type="common">Svalbard reindeer</name>
    <dbReference type="NCBI Taxonomy" id="3082113"/>
    <lineage>
        <taxon>Eukaryota</taxon>
        <taxon>Metazoa</taxon>
        <taxon>Chordata</taxon>
        <taxon>Craniata</taxon>
        <taxon>Vertebrata</taxon>
        <taxon>Euteleostomi</taxon>
        <taxon>Mammalia</taxon>
        <taxon>Eutheria</taxon>
        <taxon>Laurasiatheria</taxon>
        <taxon>Artiodactyla</taxon>
        <taxon>Ruminantia</taxon>
        <taxon>Pecora</taxon>
        <taxon>Cervidae</taxon>
        <taxon>Odocoileinae</taxon>
        <taxon>Rangifer</taxon>
    </lineage>
</organism>
<feature type="region of interest" description="Disordered" evidence="1">
    <location>
        <begin position="88"/>
        <end position="117"/>
    </location>
</feature>
<dbReference type="Proteomes" id="UP001176941">
    <property type="component" value="Chromosome 2"/>
</dbReference>
<reference evidence="2" key="1">
    <citation type="submission" date="2023-04" db="EMBL/GenBank/DDBJ databases">
        <authorList>
            <consortium name="ELIXIR-Norway"/>
        </authorList>
    </citation>
    <scope>NUCLEOTIDE SEQUENCE [LARGE SCALE GENOMIC DNA]</scope>
</reference>
<protein>
    <submittedName>
        <fullName evidence="2">Uncharacterized protein</fullName>
    </submittedName>
</protein>
<evidence type="ECO:0000313" key="2">
    <source>
        <dbReference type="EMBL" id="CAI9160343.1"/>
    </source>
</evidence>
<sequence length="117" mass="12445">MLRRHRGVCAPAVEFRGLKDPAGRLGQRPGYRLLPQVRTLPSGGAETGAGGSPGCFRGDACTNLCASKLTSPWDSRLGESWKLESRWRWAGSGAGDREGAERRPGTGRDPKGRAGLG</sequence>